<comment type="similarity">
    <text evidence="1">Belongs to the UPF0751 family.</text>
</comment>
<dbReference type="InterPro" id="IPR016772">
    <property type="entry name" value="UCP020408"/>
</dbReference>
<sequence length="429" mass="49350">MPINEKFREPGETRHSAENRSETKPNGRLRFWEFDGFLTCPVAEICLTRSEQKQVLKKSGLSFNKKSAFEIHEAIVASSDSENKLSRKVENLLFRKFKKDSESFESLDPKELMQKWRDLFKTGDYQVILWEIASRPGFPAEFRREVFGNIHMAMHKNAEDQVGLKWQLAEREKSMKGLQESLRKARKARRALEKEKERLSVEKASLERRVRASEQEQSRLQQFVAEISEQDFIAEVKRDNDRLRVRVAELEALTRAKDQEMTSLREQNTSVASKLEKQRDANNRLKTEIEGMMARLSAFHDCDRDCPVYDLCNKRILMVGGITRMKSLYRKLVEGRNGLFEHHDGSVKNGAKNLEGQFKRSDMIVCPVSCNSHNACSLVKKLGKKYQKPVFMLPNSSLNAVAEAIWNQSQSNAEPADFNAVARTAKNSA</sequence>
<dbReference type="Proteomes" id="UP000525298">
    <property type="component" value="Unassembled WGS sequence"/>
</dbReference>
<evidence type="ECO:0000313" key="4">
    <source>
        <dbReference type="EMBL" id="MBA2882131.1"/>
    </source>
</evidence>
<feature type="coiled-coil region" evidence="2">
    <location>
        <begin position="168"/>
        <end position="295"/>
    </location>
</feature>
<evidence type="ECO:0000256" key="1">
    <source>
        <dbReference type="ARBA" id="ARBA00007189"/>
    </source>
</evidence>
<accession>A0A7W0CAE8</accession>
<evidence type="ECO:0000313" key="5">
    <source>
        <dbReference type="Proteomes" id="UP000525298"/>
    </source>
</evidence>
<dbReference type="Pfam" id="PF10087">
    <property type="entry name" value="DUF2325"/>
    <property type="match status" value="1"/>
</dbReference>
<proteinExistence type="inferred from homology"/>
<gene>
    <name evidence="4" type="ORF">HNR65_002472</name>
</gene>
<dbReference type="EMBL" id="JACDUS010000007">
    <property type="protein sequence ID" value="MBA2882131.1"/>
    <property type="molecule type" value="Genomic_DNA"/>
</dbReference>
<evidence type="ECO:0008006" key="6">
    <source>
        <dbReference type="Google" id="ProtNLM"/>
    </source>
</evidence>
<reference evidence="4 5" key="1">
    <citation type="submission" date="2020-07" db="EMBL/GenBank/DDBJ databases">
        <title>Genomic Encyclopedia of Type Strains, Phase IV (KMG-IV): sequencing the most valuable type-strain genomes for metagenomic binning, comparative biology and taxonomic classification.</title>
        <authorList>
            <person name="Goeker M."/>
        </authorList>
    </citation>
    <scope>NUCLEOTIDE SEQUENCE [LARGE SCALE GENOMIC DNA]</scope>
    <source>
        <strain evidence="4 5">DSM 17721</strain>
    </source>
</reference>
<dbReference type="AlphaFoldDB" id="A0A7W0CAE8"/>
<keyword evidence="2" id="KW-0175">Coiled coil</keyword>
<dbReference type="Gene3D" id="1.10.287.1490">
    <property type="match status" value="1"/>
</dbReference>
<evidence type="ECO:0000256" key="2">
    <source>
        <dbReference type="SAM" id="Coils"/>
    </source>
</evidence>
<keyword evidence="5" id="KW-1185">Reference proteome</keyword>
<organism evidence="4 5">
    <name type="scientific">Desulfosalsimonas propionicica</name>
    <dbReference type="NCBI Taxonomy" id="332175"/>
    <lineage>
        <taxon>Bacteria</taxon>
        <taxon>Pseudomonadati</taxon>
        <taxon>Thermodesulfobacteriota</taxon>
        <taxon>Desulfobacteria</taxon>
        <taxon>Desulfobacterales</taxon>
        <taxon>Desulfosalsimonadaceae</taxon>
        <taxon>Desulfosalsimonas</taxon>
    </lineage>
</organism>
<feature type="region of interest" description="Disordered" evidence="3">
    <location>
        <begin position="1"/>
        <end position="23"/>
    </location>
</feature>
<evidence type="ECO:0000256" key="3">
    <source>
        <dbReference type="SAM" id="MobiDB-lite"/>
    </source>
</evidence>
<comment type="caution">
    <text evidence="4">The sequence shown here is derived from an EMBL/GenBank/DDBJ whole genome shotgun (WGS) entry which is preliminary data.</text>
</comment>
<dbReference type="RefSeq" id="WP_181551784.1">
    <property type="nucleotide sequence ID" value="NZ_JACDUS010000007.1"/>
</dbReference>
<name>A0A7W0CAE8_9BACT</name>
<protein>
    <recommendedName>
        <fullName evidence="6">DUF2325 domain-containing protein</fullName>
    </recommendedName>
</protein>